<dbReference type="PANTHER" id="PTHR47675">
    <property type="entry name" value="MOLYBDOPTERIN BINDING DOMAIN PROTEIN (AFU_ORTHOLOGUE AFUA_5G11210)"/>
    <property type="match status" value="1"/>
</dbReference>
<dbReference type="GO" id="GO:0047884">
    <property type="term" value="F:FAD diphosphatase activity"/>
    <property type="evidence" value="ECO:0007669"/>
    <property type="project" value="TreeGrafter"/>
</dbReference>
<dbReference type="Proteomes" id="UP000018144">
    <property type="component" value="Unassembled WGS sequence"/>
</dbReference>
<dbReference type="CDD" id="cd00885">
    <property type="entry name" value="cinA"/>
    <property type="match status" value="1"/>
</dbReference>
<dbReference type="EMBL" id="HF935693">
    <property type="protein sequence ID" value="CCX12265.1"/>
    <property type="molecule type" value="Genomic_DNA"/>
</dbReference>
<dbReference type="STRING" id="1076935.U4L720"/>
<name>U4L720_PYROM</name>
<feature type="domain" description="MoaB/Mog" evidence="2">
    <location>
        <begin position="38"/>
        <end position="214"/>
    </location>
</feature>
<evidence type="ECO:0000256" key="1">
    <source>
        <dbReference type="SAM" id="MobiDB-lite"/>
    </source>
</evidence>
<dbReference type="SMART" id="SM00852">
    <property type="entry name" value="MoCF_biosynth"/>
    <property type="match status" value="1"/>
</dbReference>
<dbReference type="eggNOG" id="KOG2644">
    <property type="taxonomic scope" value="Eukaryota"/>
</dbReference>
<proteinExistence type="predicted"/>
<gene>
    <name evidence="3" type="ORF">PCON_11859</name>
</gene>
<feature type="region of interest" description="Disordered" evidence="1">
    <location>
        <begin position="288"/>
        <end position="344"/>
    </location>
</feature>
<dbReference type="OMA" id="MARMPRG"/>
<reference evidence="3 4" key="1">
    <citation type="journal article" date="2013" name="PLoS Genet.">
        <title>The genome and development-dependent transcriptomes of Pyronema confluens: a window into fungal evolution.</title>
        <authorList>
            <person name="Traeger S."/>
            <person name="Altegoer F."/>
            <person name="Freitag M."/>
            <person name="Gabaldon T."/>
            <person name="Kempken F."/>
            <person name="Kumar A."/>
            <person name="Marcet-Houben M."/>
            <person name="Poggeler S."/>
            <person name="Stajich J.E."/>
            <person name="Nowrousian M."/>
        </authorList>
    </citation>
    <scope>NUCLEOTIDE SEQUENCE [LARGE SCALE GENOMIC DNA]</scope>
    <source>
        <strain evidence="4">CBS 100304</strain>
        <tissue evidence="3">Vegetative mycelium</tissue>
    </source>
</reference>
<dbReference type="Pfam" id="PF00994">
    <property type="entry name" value="MoCF_biosynth"/>
    <property type="match status" value="1"/>
</dbReference>
<dbReference type="OrthoDB" id="448496at2759"/>
<dbReference type="InterPro" id="IPR036425">
    <property type="entry name" value="MoaB/Mog-like_dom_sf"/>
</dbReference>
<dbReference type="AlphaFoldDB" id="U4L720"/>
<keyword evidence="4" id="KW-1185">Reference proteome</keyword>
<dbReference type="Pfam" id="PF24102">
    <property type="entry name" value="FLAD1_M"/>
    <property type="match status" value="1"/>
</dbReference>
<protein>
    <submittedName>
        <fullName evidence="3">Similar to Uncharacterized protein YMR178W acc. no. Q03219</fullName>
    </submittedName>
</protein>
<dbReference type="InterPro" id="IPR056596">
    <property type="entry name" value="FLAD1_M"/>
</dbReference>
<organism evidence="3 4">
    <name type="scientific">Pyronema omphalodes (strain CBS 100304)</name>
    <name type="common">Pyronema confluens</name>
    <dbReference type="NCBI Taxonomy" id="1076935"/>
    <lineage>
        <taxon>Eukaryota</taxon>
        <taxon>Fungi</taxon>
        <taxon>Dikarya</taxon>
        <taxon>Ascomycota</taxon>
        <taxon>Pezizomycotina</taxon>
        <taxon>Pezizomycetes</taxon>
        <taxon>Pezizales</taxon>
        <taxon>Pyronemataceae</taxon>
        <taxon>Pyronema</taxon>
    </lineage>
</organism>
<evidence type="ECO:0000259" key="2">
    <source>
        <dbReference type="SMART" id="SM00852"/>
    </source>
</evidence>
<evidence type="ECO:0000313" key="3">
    <source>
        <dbReference type="EMBL" id="CCX12265.1"/>
    </source>
</evidence>
<evidence type="ECO:0000313" key="4">
    <source>
        <dbReference type="Proteomes" id="UP000018144"/>
    </source>
</evidence>
<dbReference type="GO" id="GO:0042726">
    <property type="term" value="P:flavin-containing compound metabolic process"/>
    <property type="evidence" value="ECO:0007669"/>
    <property type="project" value="TreeGrafter"/>
</dbReference>
<feature type="compositionally biased region" description="Basic and acidic residues" evidence="1">
    <location>
        <begin position="304"/>
        <end position="332"/>
    </location>
</feature>
<sequence length="344" mass="38521">MFSIPRLSLVSRHITTPTFRHVSKMSGDLFKKTLRTAACIIIGDEILSGKTVDTNSSYFAKYCFDLGIDLKRIEVIADDESEIIEAARRLSAKHDFVITSGGIGPTHDDITYASLAAAFDSPLEMHQETRDRMKRITMARPNAPPFDWDTPNPALTARMRMATLPSGEGTKVVFVSDDLWVPIAIVNYNIHVLPGIPRIFVQLLEGLREIIIKEGRVDKSQKSIRVLISTPLVESEVAEYLTKLQERVAPRGVKIGSYPRWGMKRNTITMVGSDVEFIESLVAEVERETQGTRVTEEDMADEPGQDKTEEALKNREAQNKGGMEAKERKLNEAVHGSRVQHSKE</sequence>
<dbReference type="Gene3D" id="3.40.980.10">
    <property type="entry name" value="MoaB/Mog-like domain"/>
    <property type="match status" value="1"/>
</dbReference>
<dbReference type="PANTHER" id="PTHR47675:SF1">
    <property type="entry name" value="MOLYBDOPTERIN BINDING DOMAIN PROTEIN (AFU_ORTHOLOGUE AFUA_5G11210)"/>
    <property type="match status" value="1"/>
</dbReference>
<dbReference type="SUPFAM" id="SSF53218">
    <property type="entry name" value="Molybdenum cofactor biosynthesis proteins"/>
    <property type="match status" value="1"/>
</dbReference>
<dbReference type="InterPro" id="IPR001453">
    <property type="entry name" value="MoaB/Mog_dom"/>
</dbReference>
<accession>U4L720</accession>